<gene>
    <name evidence="1" type="ORF">SSLN_LOCUS3693</name>
</gene>
<protein>
    <submittedName>
        <fullName evidence="3">Reverse transcriptase domain-containing protein</fullName>
    </submittedName>
</protein>
<reference evidence="3" key="1">
    <citation type="submission" date="2016-06" db="UniProtKB">
        <authorList>
            <consortium name="WormBaseParasite"/>
        </authorList>
    </citation>
    <scope>IDENTIFICATION</scope>
</reference>
<dbReference type="EMBL" id="UYSU01032620">
    <property type="protein sequence ID" value="VDL90078.1"/>
    <property type="molecule type" value="Genomic_DNA"/>
</dbReference>
<dbReference type="OrthoDB" id="786357at2759"/>
<keyword evidence="2" id="KW-1185">Reference proteome</keyword>
<proteinExistence type="predicted"/>
<evidence type="ECO:0000313" key="3">
    <source>
        <dbReference type="WBParaSite" id="SSLN_0000380501-mRNA-1"/>
    </source>
</evidence>
<name>A0A183SHJ5_SCHSO</name>
<sequence>MLLWPPITGAQLYLVAPRSWVLPSAQTPGHRHDRRAKTRGISLNITGNICTRVLLNRLTIHLELGKLPECKFGFRRNRCIASLIFAARQLQGKCQDMRTHLYTTFVDLTRALDMANRDGL</sequence>
<dbReference type="AlphaFoldDB" id="A0A183SHJ5"/>
<reference evidence="1 2" key="2">
    <citation type="submission" date="2018-11" db="EMBL/GenBank/DDBJ databases">
        <authorList>
            <consortium name="Pathogen Informatics"/>
        </authorList>
    </citation>
    <scope>NUCLEOTIDE SEQUENCE [LARGE SCALE GENOMIC DNA]</scope>
    <source>
        <strain evidence="1 2">NST_G2</strain>
    </source>
</reference>
<accession>A0A183SHJ5</accession>
<dbReference type="WBParaSite" id="SSLN_0000380501-mRNA-1">
    <property type="protein sequence ID" value="SSLN_0000380501-mRNA-1"/>
    <property type="gene ID" value="SSLN_0000380501"/>
</dbReference>
<evidence type="ECO:0000313" key="2">
    <source>
        <dbReference type="Proteomes" id="UP000275846"/>
    </source>
</evidence>
<evidence type="ECO:0000313" key="1">
    <source>
        <dbReference type="EMBL" id="VDL90078.1"/>
    </source>
</evidence>
<organism evidence="3">
    <name type="scientific">Schistocephalus solidus</name>
    <name type="common">Tapeworm</name>
    <dbReference type="NCBI Taxonomy" id="70667"/>
    <lineage>
        <taxon>Eukaryota</taxon>
        <taxon>Metazoa</taxon>
        <taxon>Spiralia</taxon>
        <taxon>Lophotrochozoa</taxon>
        <taxon>Platyhelminthes</taxon>
        <taxon>Cestoda</taxon>
        <taxon>Eucestoda</taxon>
        <taxon>Diphyllobothriidea</taxon>
        <taxon>Diphyllobothriidae</taxon>
        <taxon>Schistocephalus</taxon>
    </lineage>
</organism>
<dbReference type="Proteomes" id="UP000275846">
    <property type="component" value="Unassembled WGS sequence"/>
</dbReference>